<feature type="compositionally biased region" description="Low complexity" evidence="7">
    <location>
        <begin position="1140"/>
        <end position="1166"/>
    </location>
</feature>
<dbReference type="FunFam" id="2.60.120.650:FF:000024">
    <property type="entry name" value="Putative jumonji family transcription factor"/>
    <property type="match status" value="1"/>
</dbReference>
<organism evidence="11 12">
    <name type="scientific">Amniculicola lignicola CBS 123094</name>
    <dbReference type="NCBI Taxonomy" id="1392246"/>
    <lineage>
        <taxon>Eukaryota</taxon>
        <taxon>Fungi</taxon>
        <taxon>Dikarya</taxon>
        <taxon>Ascomycota</taxon>
        <taxon>Pezizomycotina</taxon>
        <taxon>Dothideomycetes</taxon>
        <taxon>Pleosporomycetidae</taxon>
        <taxon>Pleosporales</taxon>
        <taxon>Amniculicolaceae</taxon>
        <taxon>Amniculicola</taxon>
    </lineage>
</organism>
<evidence type="ECO:0000313" key="11">
    <source>
        <dbReference type="EMBL" id="KAF2002448.1"/>
    </source>
</evidence>
<feature type="compositionally biased region" description="Basic and acidic residues" evidence="7">
    <location>
        <begin position="35"/>
        <end position="44"/>
    </location>
</feature>
<proteinExistence type="inferred from homology"/>
<feature type="region of interest" description="Disordered" evidence="7">
    <location>
        <begin position="1070"/>
        <end position="1191"/>
    </location>
</feature>
<evidence type="ECO:0000259" key="8">
    <source>
        <dbReference type="PROSITE" id="PS51183"/>
    </source>
</evidence>
<feature type="compositionally biased region" description="Low complexity" evidence="7">
    <location>
        <begin position="182"/>
        <end position="204"/>
    </location>
</feature>
<dbReference type="Gene3D" id="2.60.120.650">
    <property type="entry name" value="Cupin"/>
    <property type="match status" value="2"/>
</dbReference>
<dbReference type="Pfam" id="PF02373">
    <property type="entry name" value="JmjC"/>
    <property type="match status" value="1"/>
</dbReference>
<dbReference type="CDD" id="cd15571">
    <property type="entry name" value="ePHD"/>
    <property type="match status" value="1"/>
</dbReference>
<feature type="region of interest" description="Disordered" evidence="7">
    <location>
        <begin position="1"/>
        <end position="65"/>
    </location>
</feature>
<evidence type="ECO:0000259" key="10">
    <source>
        <dbReference type="PROSITE" id="PS51805"/>
    </source>
</evidence>
<feature type="compositionally biased region" description="Polar residues" evidence="7">
    <location>
        <begin position="1229"/>
        <end position="1244"/>
    </location>
</feature>
<feature type="compositionally biased region" description="Pro residues" evidence="7">
    <location>
        <begin position="1072"/>
        <end position="1082"/>
    </location>
</feature>
<dbReference type="GO" id="GO:0140684">
    <property type="term" value="F:histone H3K9me2/H3K9me3 demethylase activity"/>
    <property type="evidence" value="ECO:0007669"/>
    <property type="project" value="UniProtKB-EC"/>
</dbReference>
<dbReference type="GO" id="GO:0010468">
    <property type="term" value="P:regulation of gene expression"/>
    <property type="evidence" value="ECO:0007669"/>
    <property type="project" value="TreeGrafter"/>
</dbReference>
<sequence length="1333" mass="149049">MEAPVEVIPSIETVAEKHDNPPMSKPALTPPTSEDMDRKARETSELTDLESDDDGEEIEPDHYFEGGKVPVFKPTMEQFRNFKKFTEKIDKYGMKSGIVKIIPPKEWRNALPDLSEAVKSIKVKNPITQEFAGQHGIYTQANIEKQRSYSLPEWRALSFEAHHQPPAKRGERRKVHAEAPSRTRATRAQAVQAAEVDGSPASRRGPGRPRKRTIKLEDDDNEDEAALDVPPTPKSPPREEAKRSARKVKKEGGEELTPMRGRQPKSTASRRRNNQTAVADYVDESAFENFDYHLENVQEFTTERCKELEDNYWKTINYGQPMYGADMPGSLFDDRTTSWNVAKLPNLLDVLGTKVPGVNTAYLYLGMWKATFAWHLEDVDLYSINYIHFGAPKQWYSISQEDARRFEAAMKSIWPRDAKNCSQFLRHKTYLISPQQLERQFNIKVNRLVHYEGEFVITYPYGYHSGYNIGYNCAESVNFANESWLNFGRIAKKCECESDSVWVDVNEIERKLRGEPTPEYYEETDDEDDEGDNLPSPPPSVVSKSRGKGRKPAANKRKRGQKEPEEAPKPKKVRRTIKIRIKVPGRGMPCVLCPNDVDFDDLLPTDNGLQAHRICADYTPETYISSEPTETVCNVANIGKDRLELKCNYCRSKRGAVFQCSSKKCIRAFHATCAAAAGVQVDLGPMPTFDEEGVEYFYDGYDFRCRFHRPKKRNVKTTDADSLEKDKFIFNYAKKLKPKDVIQFQFLGQDSNSQPAMIYGGLVLENRPGETTVLVEVLPDGDHVEVEWKYILAMDPTDSLRPKPSANAKPLPVHLKDNDPSLAITNRTDGVPEIGDPFLDPNAEQKWSEFNTAPEVTQKLAKVDFSKENRLWHYLGKTSTEARPQYTHDPAIPKHNIKSNFLDTVRPAPLPIQNVERRSYPASYPIKPSPVSIPRTPMQTEIRPAPDRPYQYKPREQNTAWKSPVYHTYSPDTRKNPNSPVAHQPNVAYDRGASAPQYGYPSHSSGQQRPPPVQTYHNYGPPQNYMSTWRPQPPPTSGPLLHGIDHYAQSNQSRPSYPYYPAPPATAIRELPPFPYSQPPQAPLRSPVYNPPAHQTSASQGSSSSRSAAPLANILSAPAGTTKPSIQDGGFNPEWMSRMASGPTSTSAAPAIAPRPSASSHRSSGGTPQGLGSPYAGVATPNLPAPRPMPQFQTADAFQRDVAHAQPAPTGLAKWEHMVKQLGHITAPASQSSITPSAVPTSTAVPFLPPPRSQNFPHDQTKTTTPPVQSHTPPHPHPSEISGAVQTGLGEAQKSPERPQYSPISDDGKDMADGKPTLPPLGQIHAGETWRYS</sequence>
<dbReference type="Pfam" id="PF13832">
    <property type="entry name" value="zf-HC5HC2H_2"/>
    <property type="match status" value="1"/>
</dbReference>
<feature type="domain" description="JmjC" evidence="9">
    <location>
        <begin position="333"/>
        <end position="496"/>
    </location>
</feature>
<evidence type="ECO:0000256" key="1">
    <source>
        <dbReference type="ARBA" id="ARBA00009711"/>
    </source>
</evidence>
<evidence type="ECO:0000256" key="2">
    <source>
        <dbReference type="ARBA" id="ARBA00012900"/>
    </source>
</evidence>
<dbReference type="PANTHER" id="PTHR10694:SF7">
    <property type="entry name" value="[HISTONE H3]-TRIMETHYL-L-LYSINE(9) DEMETHYLASE"/>
    <property type="match status" value="1"/>
</dbReference>
<dbReference type="GO" id="GO:0008270">
    <property type="term" value="F:zinc ion binding"/>
    <property type="evidence" value="ECO:0007669"/>
    <property type="project" value="UniProtKB-KW"/>
</dbReference>
<dbReference type="Pfam" id="PF02375">
    <property type="entry name" value="JmjN"/>
    <property type="match status" value="1"/>
</dbReference>
<feature type="compositionally biased region" description="Acidic residues" evidence="7">
    <location>
        <begin position="520"/>
        <end position="532"/>
    </location>
</feature>
<feature type="compositionally biased region" description="Low complexity" evidence="7">
    <location>
        <begin position="1097"/>
        <end position="1109"/>
    </location>
</feature>
<keyword evidence="12" id="KW-1185">Reference proteome</keyword>
<gene>
    <name evidence="11" type="ORF">P154DRAFT_520925</name>
</gene>
<dbReference type="PANTHER" id="PTHR10694">
    <property type="entry name" value="LYSINE-SPECIFIC DEMETHYLASE"/>
    <property type="match status" value="1"/>
</dbReference>
<feature type="region of interest" description="Disordered" evidence="7">
    <location>
        <begin position="162"/>
        <end position="275"/>
    </location>
</feature>
<dbReference type="GO" id="GO:0051864">
    <property type="term" value="F:histone H3K36 demethylase activity"/>
    <property type="evidence" value="ECO:0007669"/>
    <property type="project" value="TreeGrafter"/>
</dbReference>
<dbReference type="InterPro" id="IPR001965">
    <property type="entry name" value="Znf_PHD"/>
</dbReference>
<dbReference type="PROSITE" id="PS51805">
    <property type="entry name" value="EPHD"/>
    <property type="match status" value="1"/>
</dbReference>
<dbReference type="SMART" id="SM00558">
    <property type="entry name" value="JmjC"/>
    <property type="match status" value="1"/>
</dbReference>
<feature type="compositionally biased region" description="Polar residues" evidence="7">
    <location>
        <begin position="1253"/>
        <end position="1272"/>
    </location>
</feature>
<dbReference type="Proteomes" id="UP000799779">
    <property type="component" value="Unassembled WGS sequence"/>
</dbReference>
<evidence type="ECO:0000259" key="9">
    <source>
        <dbReference type="PROSITE" id="PS51184"/>
    </source>
</evidence>
<dbReference type="GO" id="GO:0005634">
    <property type="term" value="C:nucleus"/>
    <property type="evidence" value="ECO:0007669"/>
    <property type="project" value="TreeGrafter"/>
</dbReference>
<feature type="region of interest" description="Disordered" evidence="7">
    <location>
        <begin position="514"/>
        <end position="575"/>
    </location>
</feature>
<accession>A0A6A5WN48</accession>
<feature type="compositionally biased region" description="Acidic residues" evidence="7">
    <location>
        <begin position="217"/>
        <end position="226"/>
    </location>
</feature>
<keyword evidence="3" id="KW-0479">Metal-binding</keyword>
<evidence type="ECO:0000256" key="4">
    <source>
        <dbReference type="ARBA" id="ARBA00022771"/>
    </source>
</evidence>
<keyword evidence="4" id="KW-0863">Zinc-finger</keyword>
<keyword evidence="5" id="KW-0862">Zinc</keyword>
<feature type="compositionally biased region" description="Acidic residues" evidence="7">
    <location>
        <begin position="45"/>
        <end position="59"/>
    </location>
</feature>
<feature type="domain" description="JmjN" evidence="8">
    <location>
        <begin position="69"/>
        <end position="110"/>
    </location>
</feature>
<reference evidence="11" key="1">
    <citation type="journal article" date="2020" name="Stud. Mycol.">
        <title>101 Dothideomycetes genomes: a test case for predicting lifestyles and emergence of pathogens.</title>
        <authorList>
            <person name="Haridas S."/>
            <person name="Albert R."/>
            <person name="Binder M."/>
            <person name="Bloem J."/>
            <person name="Labutti K."/>
            <person name="Salamov A."/>
            <person name="Andreopoulos B."/>
            <person name="Baker S."/>
            <person name="Barry K."/>
            <person name="Bills G."/>
            <person name="Bluhm B."/>
            <person name="Cannon C."/>
            <person name="Castanera R."/>
            <person name="Culley D."/>
            <person name="Daum C."/>
            <person name="Ezra D."/>
            <person name="Gonzalez J."/>
            <person name="Henrissat B."/>
            <person name="Kuo A."/>
            <person name="Liang C."/>
            <person name="Lipzen A."/>
            <person name="Lutzoni F."/>
            <person name="Magnuson J."/>
            <person name="Mondo S."/>
            <person name="Nolan M."/>
            <person name="Ohm R."/>
            <person name="Pangilinan J."/>
            <person name="Park H.-J."/>
            <person name="Ramirez L."/>
            <person name="Alfaro M."/>
            <person name="Sun H."/>
            <person name="Tritt A."/>
            <person name="Yoshinaga Y."/>
            <person name="Zwiers L.-H."/>
            <person name="Turgeon B."/>
            <person name="Goodwin S."/>
            <person name="Spatafora J."/>
            <person name="Crous P."/>
            <person name="Grigoriev I."/>
        </authorList>
    </citation>
    <scope>NUCLEOTIDE SEQUENCE</scope>
    <source>
        <strain evidence="11">CBS 123094</strain>
    </source>
</reference>
<dbReference type="SMART" id="SM00545">
    <property type="entry name" value="JmjN"/>
    <property type="match status" value="1"/>
</dbReference>
<evidence type="ECO:0000256" key="3">
    <source>
        <dbReference type="ARBA" id="ARBA00022723"/>
    </source>
</evidence>
<feature type="region of interest" description="Disordered" evidence="7">
    <location>
        <begin position="801"/>
        <end position="821"/>
    </location>
</feature>
<evidence type="ECO:0000256" key="5">
    <source>
        <dbReference type="ARBA" id="ARBA00022833"/>
    </source>
</evidence>
<feature type="region of interest" description="Disordered" evidence="7">
    <location>
        <begin position="921"/>
        <end position="1044"/>
    </location>
</feature>
<dbReference type="InterPro" id="IPR013083">
    <property type="entry name" value="Znf_RING/FYVE/PHD"/>
</dbReference>
<dbReference type="OrthoDB" id="9547406at2759"/>
<protein>
    <recommendedName>
        <fullName evidence="2">[histone H3]-trimethyl-L-lysine(9) demethylase</fullName>
        <ecNumber evidence="2">1.14.11.66</ecNumber>
    </recommendedName>
</protein>
<feature type="compositionally biased region" description="Basic residues" evidence="7">
    <location>
        <begin position="545"/>
        <end position="560"/>
    </location>
</feature>
<dbReference type="PROSITE" id="PS51183">
    <property type="entry name" value="JMJN"/>
    <property type="match status" value="1"/>
</dbReference>
<comment type="catalytic activity">
    <reaction evidence="6">
        <text>N(6),N(6),N(6)-trimethyl-L-lysyl(9)-[histone H3] + 2 2-oxoglutarate + 2 O2 = N(6)-methyl-L-lysyl(9)-[histone H3] + 2 formaldehyde + 2 succinate + 2 CO2</text>
        <dbReference type="Rhea" id="RHEA:60200"/>
        <dbReference type="Rhea" id="RHEA-COMP:15538"/>
        <dbReference type="Rhea" id="RHEA-COMP:15542"/>
        <dbReference type="ChEBI" id="CHEBI:15379"/>
        <dbReference type="ChEBI" id="CHEBI:16526"/>
        <dbReference type="ChEBI" id="CHEBI:16810"/>
        <dbReference type="ChEBI" id="CHEBI:16842"/>
        <dbReference type="ChEBI" id="CHEBI:30031"/>
        <dbReference type="ChEBI" id="CHEBI:61929"/>
        <dbReference type="ChEBI" id="CHEBI:61961"/>
        <dbReference type="EC" id="1.14.11.66"/>
    </reaction>
</comment>
<dbReference type="PROSITE" id="PS51184">
    <property type="entry name" value="JMJC"/>
    <property type="match status" value="1"/>
</dbReference>
<dbReference type="EMBL" id="ML977577">
    <property type="protein sequence ID" value="KAF2002448.1"/>
    <property type="molecule type" value="Genomic_DNA"/>
</dbReference>
<dbReference type="InterPro" id="IPR003349">
    <property type="entry name" value="JmjN"/>
</dbReference>
<dbReference type="EC" id="1.14.11.66" evidence="2"/>
<feature type="region of interest" description="Disordered" evidence="7">
    <location>
        <begin position="1229"/>
        <end position="1333"/>
    </location>
</feature>
<dbReference type="InterPro" id="IPR055500">
    <property type="entry name" value="DUF7072"/>
</dbReference>
<evidence type="ECO:0000256" key="7">
    <source>
        <dbReference type="SAM" id="MobiDB-lite"/>
    </source>
</evidence>
<dbReference type="InterPro" id="IPR034732">
    <property type="entry name" value="EPHD"/>
</dbReference>
<dbReference type="GO" id="GO:0000785">
    <property type="term" value="C:chromatin"/>
    <property type="evidence" value="ECO:0007669"/>
    <property type="project" value="TreeGrafter"/>
</dbReference>
<evidence type="ECO:0000256" key="6">
    <source>
        <dbReference type="ARBA" id="ARBA00049349"/>
    </source>
</evidence>
<evidence type="ECO:0000313" key="12">
    <source>
        <dbReference type="Proteomes" id="UP000799779"/>
    </source>
</evidence>
<comment type="similarity">
    <text evidence="1">Belongs to the JHDM3 histone demethylase family.</text>
</comment>
<dbReference type="SMART" id="SM00249">
    <property type="entry name" value="PHD"/>
    <property type="match status" value="1"/>
</dbReference>
<feature type="domain" description="PHD-type" evidence="10">
    <location>
        <begin position="587"/>
        <end position="709"/>
    </location>
</feature>
<dbReference type="Gene3D" id="3.30.40.10">
    <property type="entry name" value="Zinc/RING finger domain, C3HC4 (zinc finger)"/>
    <property type="match status" value="1"/>
</dbReference>
<dbReference type="InterPro" id="IPR003347">
    <property type="entry name" value="JmjC_dom"/>
</dbReference>
<dbReference type="SUPFAM" id="SSF51197">
    <property type="entry name" value="Clavaminate synthase-like"/>
    <property type="match status" value="1"/>
</dbReference>
<name>A0A6A5WN48_9PLEO</name>
<dbReference type="Pfam" id="PF23258">
    <property type="entry name" value="DUF7072"/>
    <property type="match status" value="1"/>
</dbReference>